<protein>
    <recommendedName>
        <fullName evidence="4">Class I SAM-dependent methyltransferase</fullName>
    </recommendedName>
</protein>
<evidence type="ECO:0000313" key="2">
    <source>
        <dbReference type="EMBL" id="MBL6205113.1"/>
    </source>
</evidence>
<reference evidence="2" key="2">
    <citation type="submission" date="2021-01" db="EMBL/GenBank/DDBJ databases">
        <title>Genomes of Escherichia coli STEC strains from raw meat-based diets for companion animals.</title>
        <authorList>
            <person name="Stevens M.J.A."/>
            <person name="Stephan R."/>
        </authorList>
    </citation>
    <scope>NUCLEOTIDE SEQUENCE</scope>
    <source>
        <strain evidence="2">ATC7-7</strain>
    </source>
</reference>
<evidence type="ECO:0000313" key="1">
    <source>
        <dbReference type="EMBL" id="EFF8957015.1"/>
    </source>
</evidence>
<gene>
    <name evidence="1" type="ORF">BTB68_005108</name>
    <name evidence="2" type="ORF">JNA68_18215</name>
</gene>
<reference evidence="1 3" key="1">
    <citation type="submission" date="2020-02" db="EMBL/GenBank/DDBJ databases">
        <authorList>
            <consortium name="PulseNet: The National Subtyping Network for Foodborne Disease Surveillance"/>
            <person name="Tarr C.L."/>
            <person name="Trees E."/>
            <person name="Katz L.S."/>
            <person name="Carleton-Romer H.A."/>
            <person name="Stroika S."/>
            <person name="Kucerova Z."/>
            <person name="Roache K.F."/>
            <person name="Sabol A.L."/>
            <person name="Besser J."/>
            <person name="Gerner-Smidt P."/>
        </authorList>
    </citation>
    <scope>NUCLEOTIDE SEQUENCE [LARGE SCALE GENOMIC DNA]</scope>
    <source>
        <strain evidence="1 3">PNUSAE005278</strain>
    </source>
</reference>
<dbReference type="SUPFAM" id="SSF53335">
    <property type="entry name" value="S-adenosyl-L-methionine-dependent methyltransferases"/>
    <property type="match status" value="1"/>
</dbReference>
<dbReference type="EMBL" id="AASRHK010000122">
    <property type="protein sequence ID" value="EFF8957015.1"/>
    <property type="molecule type" value="Genomic_DNA"/>
</dbReference>
<name>A0A085NX10_ECOLX</name>
<comment type="caution">
    <text evidence="1">The sequence shown here is derived from an EMBL/GenBank/DDBJ whole genome shotgun (WGS) entry which is preliminary data.</text>
</comment>
<evidence type="ECO:0000313" key="3">
    <source>
        <dbReference type="Proteomes" id="UP000524010"/>
    </source>
</evidence>
<accession>A0A085NX10</accession>
<proteinExistence type="predicted"/>
<dbReference type="RefSeq" id="WP_000332798.1">
    <property type="nucleotide sequence ID" value="NZ_BLJD01000024.1"/>
</dbReference>
<dbReference type="InterPro" id="IPR029063">
    <property type="entry name" value="SAM-dependent_MTases_sf"/>
</dbReference>
<dbReference type="Proteomes" id="UP000524010">
    <property type="component" value="Unassembled WGS sequence"/>
</dbReference>
<dbReference type="EMBL" id="JAETYU010000024">
    <property type="protein sequence ID" value="MBL6205113.1"/>
    <property type="molecule type" value="Genomic_DNA"/>
</dbReference>
<dbReference type="AlphaFoldDB" id="A0A085NX10"/>
<dbReference type="Gene3D" id="3.40.50.150">
    <property type="entry name" value="Vaccinia Virus protein VP39"/>
    <property type="match status" value="1"/>
</dbReference>
<evidence type="ECO:0008006" key="4">
    <source>
        <dbReference type="Google" id="ProtNLM"/>
    </source>
</evidence>
<sequence>MCDFIKSCYAAPRINKMADFFSSTASGVKHKPLKHVKIDNRLFPSPEYIIFSDYLTKNSGPFVNHYFCSIPYSKEEECRLGVTIMKYASHRNKPLSLWCLGMAEGAMARTISQLSKGQVLSLTTSPTKENEPVFFSHGSHIHSYFICSPFFLVHEEIKNNNPELFPHGFDIIIEDTTFQMYSPDREQQIKHVKKTLKYDGIFIFTEKFSTSTKEYQIREYQKDFSFKQRYFSQDEIDAKKENVLNIMNLNEVTLERMITAIKSHFKYYSVYWNSGNFYSIAASNSQKNISDFIMLLPEAAIPMEYVYFKVPTRITGVI</sequence>
<dbReference type="Proteomes" id="UP000655659">
    <property type="component" value="Unassembled WGS sequence"/>
</dbReference>
<organism evidence="1 3">
    <name type="scientific">Escherichia coli</name>
    <dbReference type="NCBI Taxonomy" id="562"/>
    <lineage>
        <taxon>Bacteria</taxon>
        <taxon>Pseudomonadati</taxon>
        <taxon>Pseudomonadota</taxon>
        <taxon>Gammaproteobacteria</taxon>
        <taxon>Enterobacterales</taxon>
        <taxon>Enterobacteriaceae</taxon>
        <taxon>Escherichia</taxon>
    </lineage>
</organism>